<accession>A0A328ZSS1</accession>
<evidence type="ECO:0000256" key="17">
    <source>
        <dbReference type="SAM" id="SignalP"/>
    </source>
</evidence>
<keyword evidence="12 19" id="KW-0675">Receptor</keyword>
<dbReference type="Gene3D" id="2.40.170.20">
    <property type="entry name" value="TonB-dependent receptor, beta-barrel domain"/>
    <property type="match status" value="1"/>
</dbReference>
<dbReference type="InterPro" id="IPR012910">
    <property type="entry name" value="Plug_dom"/>
</dbReference>
<gene>
    <name evidence="19" type="ORF">AX018_1006109</name>
</gene>
<dbReference type="InterPro" id="IPR039426">
    <property type="entry name" value="TonB-dep_rcpt-like"/>
</dbReference>
<protein>
    <submittedName>
        <fullName evidence="19">Outer membrane receptor for ferric coprogen and ferric-rhodotorulic acid</fullName>
    </submittedName>
</protein>
<evidence type="ECO:0000256" key="10">
    <source>
        <dbReference type="ARBA" id="ARBA00023077"/>
    </source>
</evidence>
<evidence type="ECO:0000256" key="12">
    <source>
        <dbReference type="ARBA" id="ARBA00023170"/>
    </source>
</evidence>
<organism evidence="19 20">
    <name type="scientific">Paracidovorax anthurii</name>
    <dbReference type="NCBI Taxonomy" id="78229"/>
    <lineage>
        <taxon>Bacteria</taxon>
        <taxon>Pseudomonadati</taxon>
        <taxon>Pseudomonadota</taxon>
        <taxon>Betaproteobacteria</taxon>
        <taxon>Burkholderiales</taxon>
        <taxon>Comamonadaceae</taxon>
        <taxon>Paracidovorax</taxon>
    </lineage>
</organism>
<sequence length="832" mass="87592">MPPARRHRTTPAPRPLARAGRAALLCAAALGGLLPGAPAAQAPSQTAAERMFSIPAGPLAQVVARYAHAAGVALSFHAAPLAGRHSPGLQGRWGVEAGFARLLEGSGLQAARGAGGIYTLRALAPARGAAATLSTVTVSAPAAGAAVTTEHSASYAGGAVTLFPGAASARGIPQPVTVVTRRLMDDRALRDLHDVLQQTPGIAVDYTDSERVTYWSRGHQIDTLQVDGLPLGQNAPASLFIQPDTAVLDRVEILRGAAGLLRGAGSPSATVNLARKRPTPDFQASAALSLGSWNRRRLEADLSGPLGATSALRGRLVAVADDKDFFQAARSESRRVLYGAIEADLAPGTTLAASLQHTALDATGAWGGLPAHTDGTPLNLPRGTYLGTDWNQWDRHNQQAFAELSHRWGNGWSARLGAAHTRLRTDGFRQTSFSSASATNPYLVNVSTSLYGADAGTQNALGLAASGPVQLFGRRHALTVGADALRMRTTGPSGHWGVGPLNGIDLRDWDPYRSYPEPAYAPGNGTAFTADASLTRQQGAHATARLSLADPLTATLGARVGWWRHEVPANPAGSYGVDREVTPYAGLVYDLSDRVSAYASYSEIFTPQNYRAASGGVIAPLRGEDFEAGLKGEFLGGRLSASLSVFRIHHVGQAELDTAAASSSCVPASATSACYRAGGKSRSEGWELEVAGEPGPGWQVMAGYTYTRTRQLRDAVDATAGQPLRSVDPRHALRLFASHRLGGGLRGWTVGGGARVQSDAYATVGSVTARQGGYALFDALLAYRIDRTYTVQLNVNNLSDKTYYSKFSPNSTYFNNYYGDPRNVTLSLRADF</sequence>
<dbReference type="Proteomes" id="UP000248856">
    <property type="component" value="Unassembled WGS sequence"/>
</dbReference>
<dbReference type="InterPro" id="IPR010917">
    <property type="entry name" value="TonB_rcpt_CS"/>
</dbReference>
<comment type="similarity">
    <text evidence="2 14 16">Belongs to the TonB-dependent receptor family.</text>
</comment>
<keyword evidence="7 17" id="KW-0732">Signal</keyword>
<dbReference type="GO" id="GO:0015344">
    <property type="term" value="F:siderophore uptake transmembrane transporter activity"/>
    <property type="evidence" value="ECO:0007669"/>
    <property type="project" value="TreeGrafter"/>
</dbReference>
<dbReference type="InterPro" id="IPR011662">
    <property type="entry name" value="Secretin/TonB_short_N"/>
</dbReference>
<feature type="chain" id="PRO_5016456747" evidence="17">
    <location>
        <begin position="43"/>
        <end position="832"/>
    </location>
</feature>
<evidence type="ECO:0000256" key="6">
    <source>
        <dbReference type="ARBA" id="ARBA00022692"/>
    </source>
</evidence>
<keyword evidence="10 16" id="KW-0798">TonB box</keyword>
<keyword evidence="3 14" id="KW-0813">Transport</keyword>
<dbReference type="InterPro" id="IPR036942">
    <property type="entry name" value="Beta-barrel_TonB_sf"/>
</dbReference>
<dbReference type="GO" id="GO:0009279">
    <property type="term" value="C:cell outer membrane"/>
    <property type="evidence" value="ECO:0007669"/>
    <property type="project" value="UniProtKB-SubCell"/>
</dbReference>
<evidence type="ECO:0000256" key="5">
    <source>
        <dbReference type="ARBA" id="ARBA00022496"/>
    </source>
</evidence>
<keyword evidence="5" id="KW-0410">Iron transport</keyword>
<name>A0A328ZSS1_9BURK</name>
<comment type="subcellular location">
    <subcellularLocation>
        <location evidence="1 14">Cell outer membrane</location>
        <topology evidence="1 14">Multi-pass membrane protein</topology>
    </subcellularLocation>
</comment>
<keyword evidence="9" id="KW-0406">Ion transport</keyword>
<dbReference type="PANTHER" id="PTHR32552:SF74">
    <property type="entry name" value="HYDROXAMATE SIDEROPHORE RECEPTOR FHUE"/>
    <property type="match status" value="1"/>
</dbReference>
<evidence type="ECO:0000256" key="3">
    <source>
        <dbReference type="ARBA" id="ARBA00022448"/>
    </source>
</evidence>
<dbReference type="FunFam" id="2.170.130.10:FF:000010">
    <property type="entry name" value="Ferripyoverdine receptor"/>
    <property type="match status" value="1"/>
</dbReference>
<feature type="signal peptide" evidence="17">
    <location>
        <begin position="1"/>
        <end position="42"/>
    </location>
</feature>
<dbReference type="Pfam" id="PF00593">
    <property type="entry name" value="TonB_dep_Rec_b-barrel"/>
    <property type="match status" value="1"/>
</dbReference>
<keyword evidence="8" id="KW-0408">Iron</keyword>
<feature type="domain" description="Secretin/TonB short N-terminal" evidence="18">
    <location>
        <begin position="72"/>
        <end position="123"/>
    </location>
</feature>
<dbReference type="EMBL" id="QLTA01000006">
    <property type="protein sequence ID" value="RAR85326.1"/>
    <property type="molecule type" value="Genomic_DNA"/>
</dbReference>
<evidence type="ECO:0000256" key="4">
    <source>
        <dbReference type="ARBA" id="ARBA00022452"/>
    </source>
</evidence>
<dbReference type="OrthoDB" id="174652at2"/>
<evidence type="ECO:0000256" key="1">
    <source>
        <dbReference type="ARBA" id="ARBA00004571"/>
    </source>
</evidence>
<evidence type="ECO:0000256" key="11">
    <source>
        <dbReference type="ARBA" id="ARBA00023136"/>
    </source>
</evidence>
<dbReference type="CDD" id="cd01347">
    <property type="entry name" value="ligand_gated_channel"/>
    <property type="match status" value="1"/>
</dbReference>
<dbReference type="PROSITE" id="PS52016">
    <property type="entry name" value="TONB_DEPENDENT_REC_3"/>
    <property type="match status" value="1"/>
</dbReference>
<keyword evidence="20" id="KW-1185">Reference proteome</keyword>
<dbReference type="SMART" id="SM00965">
    <property type="entry name" value="STN"/>
    <property type="match status" value="1"/>
</dbReference>
<dbReference type="PANTHER" id="PTHR32552">
    <property type="entry name" value="FERRICHROME IRON RECEPTOR-RELATED"/>
    <property type="match status" value="1"/>
</dbReference>
<dbReference type="GO" id="GO:0038023">
    <property type="term" value="F:signaling receptor activity"/>
    <property type="evidence" value="ECO:0007669"/>
    <property type="project" value="InterPro"/>
</dbReference>
<dbReference type="GO" id="GO:0015891">
    <property type="term" value="P:siderophore transport"/>
    <property type="evidence" value="ECO:0007669"/>
    <property type="project" value="InterPro"/>
</dbReference>
<evidence type="ECO:0000313" key="20">
    <source>
        <dbReference type="Proteomes" id="UP000248856"/>
    </source>
</evidence>
<keyword evidence="11 14" id="KW-0472">Membrane</keyword>
<evidence type="ECO:0000259" key="18">
    <source>
        <dbReference type="SMART" id="SM00965"/>
    </source>
</evidence>
<dbReference type="Pfam" id="PF07715">
    <property type="entry name" value="Plug"/>
    <property type="match status" value="1"/>
</dbReference>
<keyword evidence="13 14" id="KW-0998">Cell outer membrane</keyword>
<feature type="short sequence motif" description="TonB C-terminal box" evidence="15">
    <location>
        <begin position="815"/>
        <end position="832"/>
    </location>
</feature>
<dbReference type="InterPro" id="IPR037066">
    <property type="entry name" value="Plug_dom_sf"/>
</dbReference>
<proteinExistence type="inferred from homology"/>
<keyword evidence="6 14" id="KW-0812">Transmembrane</keyword>
<evidence type="ECO:0000256" key="8">
    <source>
        <dbReference type="ARBA" id="ARBA00023004"/>
    </source>
</evidence>
<dbReference type="PROSITE" id="PS01156">
    <property type="entry name" value="TONB_DEPENDENT_REC_2"/>
    <property type="match status" value="1"/>
</dbReference>
<evidence type="ECO:0000256" key="7">
    <source>
        <dbReference type="ARBA" id="ARBA00022729"/>
    </source>
</evidence>
<dbReference type="AlphaFoldDB" id="A0A328ZSS1"/>
<evidence type="ECO:0000256" key="16">
    <source>
        <dbReference type="RuleBase" id="RU003357"/>
    </source>
</evidence>
<dbReference type="NCBIfam" id="TIGR01783">
    <property type="entry name" value="TonB-siderophor"/>
    <property type="match status" value="1"/>
</dbReference>
<evidence type="ECO:0000256" key="2">
    <source>
        <dbReference type="ARBA" id="ARBA00009810"/>
    </source>
</evidence>
<dbReference type="Gene3D" id="3.55.50.30">
    <property type="match status" value="1"/>
</dbReference>
<dbReference type="InterPro" id="IPR010105">
    <property type="entry name" value="TonB_sidphr_rcpt"/>
</dbReference>
<dbReference type="SUPFAM" id="SSF56935">
    <property type="entry name" value="Porins"/>
    <property type="match status" value="1"/>
</dbReference>
<dbReference type="RefSeq" id="WP_111876216.1">
    <property type="nucleotide sequence ID" value="NZ_QLTA01000006.1"/>
</dbReference>
<keyword evidence="4 14" id="KW-1134">Transmembrane beta strand</keyword>
<comment type="caution">
    <text evidence="19">The sequence shown here is derived from an EMBL/GenBank/DDBJ whole genome shotgun (WGS) entry which is preliminary data.</text>
</comment>
<evidence type="ECO:0000256" key="9">
    <source>
        <dbReference type="ARBA" id="ARBA00023065"/>
    </source>
</evidence>
<evidence type="ECO:0000256" key="13">
    <source>
        <dbReference type="ARBA" id="ARBA00023237"/>
    </source>
</evidence>
<dbReference type="Gene3D" id="2.170.130.10">
    <property type="entry name" value="TonB-dependent receptor, plug domain"/>
    <property type="match status" value="1"/>
</dbReference>
<reference evidence="19 20" key="1">
    <citation type="submission" date="2018-06" db="EMBL/GenBank/DDBJ databases">
        <title>Genomic Encyclopedia of Archaeal and Bacterial Type Strains, Phase II (KMG-II): from individual species to whole genera.</title>
        <authorList>
            <person name="Goeker M."/>
        </authorList>
    </citation>
    <scope>NUCLEOTIDE SEQUENCE [LARGE SCALE GENOMIC DNA]</scope>
    <source>
        <strain evidence="19 20">CFPB 3232</strain>
    </source>
</reference>
<dbReference type="InterPro" id="IPR000531">
    <property type="entry name" value="Beta-barrel_TonB"/>
</dbReference>
<evidence type="ECO:0000256" key="15">
    <source>
        <dbReference type="PROSITE-ProRule" id="PRU10144"/>
    </source>
</evidence>
<evidence type="ECO:0000256" key="14">
    <source>
        <dbReference type="PROSITE-ProRule" id="PRU01360"/>
    </source>
</evidence>
<evidence type="ECO:0000313" key="19">
    <source>
        <dbReference type="EMBL" id="RAR85326.1"/>
    </source>
</evidence>